<evidence type="ECO:0000256" key="1">
    <source>
        <dbReference type="ARBA" id="ARBA00004141"/>
    </source>
</evidence>
<evidence type="ECO:0000313" key="9">
    <source>
        <dbReference type="Proteomes" id="UP000030645"/>
    </source>
</evidence>
<feature type="transmembrane region" description="Helical" evidence="6">
    <location>
        <begin position="256"/>
        <end position="281"/>
    </location>
</feature>
<keyword evidence="9" id="KW-1185">Reference proteome</keyword>
<dbReference type="OrthoDB" id="1728340at2759"/>
<keyword evidence="3 6" id="KW-0812">Transmembrane</keyword>
<dbReference type="GO" id="GO:0016020">
    <property type="term" value="C:membrane"/>
    <property type="evidence" value="ECO:0007669"/>
    <property type="project" value="UniProtKB-SubCell"/>
</dbReference>
<dbReference type="AlphaFoldDB" id="W9RR54"/>
<evidence type="ECO:0000256" key="4">
    <source>
        <dbReference type="ARBA" id="ARBA00022989"/>
    </source>
</evidence>
<name>W9RR54_9ROSA</name>
<feature type="transmembrane region" description="Helical" evidence="6">
    <location>
        <begin position="293"/>
        <end position="312"/>
    </location>
</feature>
<feature type="transmembrane region" description="Helical" evidence="6">
    <location>
        <begin position="229"/>
        <end position="250"/>
    </location>
</feature>
<feature type="transmembrane region" description="Helical" evidence="6">
    <location>
        <begin position="20"/>
        <end position="39"/>
    </location>
</feature>
<feature type="transmembrane region" description="Helical" evidence="6">
    <location>
        <begin position="84"/>
        <end position="102"/>
    </location>
</feature>
<evidence type="ECO:0000256" key="3">
    <source>
        <dbReference type="ARBA" id="ARBA00022692"/>
    </source>
</evidence>
<accession>W9RR54</accession>
<gene>
    <name evidence="8" type="ORF">L484_019410</name>
</gene>
<dbReference type="STRING" id="981085.W9RR54"/>
<dbReference type="Pfam" id="PF00892">
    <property type="entry name" value="EamA"/>
    <property type="match status" value="2"/>
</dbReference>
<dbReference type="eggNOG" id="ENOG502QSV3">
    <property type="taxonomic scope" value="Eukaryota"/>
</dbReference>
<dbReference type="Proteomes" id="UP000030645">
    <property type="component" value="Unassembled WGS sequence"/>
</dbReference>
<feature type="transmembrane region" description="Helical" evidence="6">
    <location>
        <begin position="318"/>
        <end position="337"/>
    </location>
</feature>
<dbReference type="InterPro" id="IPR037185">
    <property type="entry name" value="EmrE-like"/>
</dbReference>
<dbReference type="PANTHER" id="PTHR31218">
    <property type="entry name" value="WAT1-RELATED PROTEIN"/>
    <property type="match status" value="1"/>
</dbReference>
<dbReference type="KEGG" id="mnt:21402350"/>
<feature type="domain" description="EamA" evidence="7">
    <location>
        <begin position="26"/>
        <end position="163"/>
    </location>
</feature>
<feature type="transmembrane region" description="Helical" evidence="6">
    <location>
        <begin position="51"/>
        <end position="72"/>
    </location>
</feature>
<evidence type="ECO:0000259" key="7">
    <source>
        <dbReference type="Pfam" id="PF00892"/>
    </source>
</evidence>
<feature type="transmembrane region" description="Helical" evidence="6">
    <location>
        <begin position="197"/>
        <end position="217"/>
    </location>
</feature>
<protein>
    <recommendedName>
        <fullName evidence="6">WAT1-related protein</fullName>
    </recommendedName>
</protein>
<keyword evidence="4 6" id="KW-1133">Transmembrane helix</keyword>
<proteinExistence type="inferred from homology"/>
<comment type="subcellular location">
    <subcellularLocation>
        <location evidence="1 6">Membrane</location>
        <topology evidence="1 6">Multi-pass membrane protein</topology>
    </subcellularLocation>
</comment>
<feature type="transmembrane region" description="Helical" evidence="6">
    <location>
        <begin position="114"/>
        <end position="133"/>
    </location>
</feature>
<dbReference type="InterPro" id="IPR000620">
    <property type="entry name" value="EamA_dom"/>
</dbReference>
<evidence type="ECO:0000256" key="2">
    <source>
        <dbReference type="ARBA" id="ARBA00007635"/>
    </source>
</evidence>
<dbReference type="GO" id="GO:0022857">
    <property type="term" value="F:transmembrane transporter activity"/>
    <property type="evidence" value="ECO:0007669"/>
    <property type="project" value="InterPro"/>
</dbReference>
<evidence type="ECO:0000256" key="6">
    <source>
        <dbReference type="RuleBase" id="RU363077"/>
    </source>
</evidence>
<feature type="domain" description="EamA" evidence="7">
    <location>
        <begin position="199"/>
        <end position="337"/>
    </location>
</feature>
<organism evidence="8 9">
    <name type="scientific">Morus notabilis</name>
    <dbReference type="NCBI Taxonomy" id="981085"/>
    <lineage>
        <taxon>Eukaryota</taxon>
        <taxon>Viridiplantae</taxon>
        <taxon>Streptophyta</taxon>
        <taxon>Embryophyta</taxon>
        <taxon>Tracheophyta</taxon>
        <taxon>Spermatophyta</taxon>
        <taxon>Magnoliopsida</taxon>
        <taxon>eudicotyledons</taxon>
        <taxon>Gunneridae</taxon>
        <taxon>Pentapetalae</taxon>
        <taxon>rosids</taxon>
        <taxon>fabids</taxon>
        <taxon>Rosales</taxon>
        <taxon>Moraceae</taxon>
        <taxon>Moreae</taxon>
        <taxon>Morus</taxon>
    </lineage>
</organism>
<comment type="similarity">
    <text evidence="2 6">Belongs to the drug/metabolite transporter (DMT) superfamily. Plant drug/metabolite exporter (P-DME) (TC 2.A.7.4) family.</text>
</comment>
<feature type="transmembrane region" description="Helical" evidence="6">
    <location>
        <begin position="145"/>
        <end position="165"/>
    </location>
</feature>
<dbReference type="SUPFAM" id="SSF103481">
    <property type="entry name" value="Multidrug resistance efflux transporter EmrE"/>
    <property type="match status" value="2"/>
</dbReference>
<evidence type="ECO:0000313" key="8">
    <source>
        <dbReference type="EMBL" id="EXC04202.1"/>
    </source>
</evidence>
<dbReference type="EMBL" id="KE345449">
    <property type="protein sequence ID" value="EXC04202.1"/>
    <property type="molecule type" value="Genomic_DNA"/>
</dbReference>
<keyword evidence="5 6" id="KW-0472">Membrane</keyword>
<dbReference type="InterPro" id="IPR030184">
    <property type="entry name" value="WAT1-related"/>
</dbReference>
<sequence length="382" mass="41666">MADTGSASRRRMWCSVPERLQLHGAMLALQFGYAGFHVVSRAALNMGISKLVFPVYRNIIALLLLLPFAYFLEKKERPAMTLNFMLQFFLLALVGITANQGFYLLGLDNTSPTFASAIQNSVPAITFLMAAILRIERVRLDRKDGIAKVLGTIFCVAGASVITLYKGPVIYNPSPPGLQSVQEPMFPSLGDASGKNWTLGCIYLIGHCLSWSGWLVLQAPLLKKYPARLSVTSYTCFFGLIQFVIIAAIVEREAKAWIFTTGGEVFTILYAGVVASGIAFAVQIWCIDRGGPVFVAVYQPVQTLVVAIMASVALGEEFYLGGIIGAVLIIVGLYLVLWGKSEEKKFMAQEKAAIQPAPEHSNNSRIKTSLTQPLLPSSTENV</sequence>
<reference evidence="9" key="1">
    <citation type="submission" date="2013-01" db="EMBL/GenBank/DDBJ databases">
        <title>Draft Genome Sequence of a Mulberry Tree, Morus notabilis C.K. Schneid.</title>
        <authorList>
            <person name="He N."/>
            <person name="Zhao S."/>
        </authorList>
    </citation>
    <scope>NUCLEOTIDE SEQUENCE</scope>
</reference>
<evidence type="ECO:0000256" key="5">
    <source>
        <dbReference type="ARBA" id="ARBA00023136"/>
    </source>
</evidence>